<name>A0A6I6K6Z0_9BACT</name>
<proteinExistence type="predicted"/>
<organism evidence="1 2">
    <name type="scientific">Maribellus comscasis</name>
    <dbReference type="NCBI Taxonomy" id="2681766"/>
    <lineage>
        <taxon>Bacteria</taxon>
        <taxon>Pseudomonadati</taxon>
        <taxon>Bacteroidota</taxon>
        <taxon>Bacteroidia</taxon>
        <taxon>Marinilabiliales</taxon>
        <taxon>Prolixibacteraceae</taxon>
        <taxon>Maribellus</taxon>
    </lineage>
</organism>
<dbReference type="InterPro" id="IPR027417">
    <property type="entry name" value="P-loop_NTPase"/>
</dbReference>
<protein>
    <recommendedName>
        <fullName evidence="3">ATP-binding protein</fullName>
    </recommendedName>
</protein>
<keyword evidence="2" id="KW-1185">Reference proteome</keyword>
<dbReference type="EMBL" id="CP046401">
    <property type="protein sequence ID" value="QGY45754.1"/>
    <property type="molecule type" value="Genomic_DNA"/>
</dbReference>
<evidence type="ECO:0008006" key="3">
    <source>
        <dbReference type="Google" id="ProtNLM"/>
    </source>
</evidence>
<reference evidence="1 2" key="1">
    <citation type="submission" date="2019-11" db="EMBL/GenBank/DDBJ databases">
        <authorList>
            <person name="Zheng R.K."/>
            <person name="Sun C.M."/>
        </authorList>
    </citation>
    <scope>NUCLEOTIDE SEQUENCE [LARGE SCALE GENOMIC DNA]</scope>
    <source>
        <strain evidence="1 2">WC007</strain>
    </source>
</reference>
<dbReference type="AlphaFoldDB" id="A0A6I6K6Z0"/>
<dbReference type="SUPFAM" id="SSF52540">
    <property type="entry name" value="P-loop containing nucleoside triphosphate hydrolases"/>
    <property type="match status" value="1"/>
</dbReference>
<dbReference type="RefSeq" id="WP_158868893.1">
    <property type="nucleotide sequence ID" value="NZ_CP046401.1"/>
</dbReference>
<dbReference type="Gene3D" id="3.40.50.300">
    <property type="entry name" value="P-loop containing nucleotide triphosphate hydrolases"/>
    <property type="match status" value="1"/>
</dbReference>
<dbReference type="KEGG" id="mcos:GM418_19380"/>
<sequence>MQTKYYSPSINILRDANSHLDYIPTRNGEKAFQKIVSAFEENGRKSFNIIGAYGTGKSAFILALEKVLNKKADYFINPLDGFIDSFEPVFIVGSYSSFKEEFCDTLGIKTNENIFEKLKSVTEKKKKARIGQLIVVDEFGKFLEYAAKESPEEELYFIQQLAEFVNTPDLPILFITTLHQPFEDYALTLSKTQKNEWDKVKGRLTEVSFNEPVEQLLFLASERISAKRYPCHIPIRKQKQLFDAIKKADVFPMRDYFSFEFAQKLFPLDILSASVATVAFQRYGQNERSLFSLLESEDYLGINDFKNGKEYYNVACIYDYLKYNFHSLLNSRYNQDSAHWKSIDEALQRAETIFEKDFVDAAKLIKTIGLISVLGRQGQKVTKSFLTTYASVALNITDATPLIDLLESKQIIRFREYSQRYVLFKGTDFDINLELELAEGQVTKDFSIITQLKQHFNFPIIPAKRIYFDKGTPRYFIYEISESPIQKMPEEQIDGYINLIFTDYLDFEKSLNGTKNNEKPILYGWFYDVNAIKDSLVEIEKIKIVKGKCLDDTIALAELDTYLNDTTDRLNDLFLESFYGEDADVKWFYNGEQITFKNNRDLNSTLLEICNEIYFQTPVLRNELMNRERLSGAISAAKKNLIERLIQSVEIENLAFEENRFPPDKTIYLALLKETGIHQQNSNNVWELGKPTEKSFLPIWNASETFLDDCISAPRKLSEFIEILKSKPFKLKHGFIEFWIPVFLIAKQKQFAFYEQDTFIPALTKDTLEVAMKQPQKYFISTFQLDETRLNIFNRYRYFLNQIEENAPNSDSFIQTIKPFLVFYNRLLPYAQQTKNLSKEALRLKEAISLATNPEKVFFEDIPRALGFTINDLKQDEKLEEFSISLQNATREISAAFPNLVNRIEKSIGKTIREEKVDFPENKLLLQQRFKNLRNEKIDPKLRILAQRINTPLDGRQAWISSAASA</sequence>
<evidence type="ECO:0000313" key="2">
    <source>
        <dbReference type="Proteomes" id="UP000428260"/>
    </source>
</evidence>
<gene>
    <name evidence="1" type="ORF">GM418_19380</name>
</gene>
<evidence type="ECO:0000313" key="1">
    <source>
        <dbReference type="EMBL" id="QGY45754.1"/>
    </source>
</evidence>
<accession>A0A6I6K6Z0</accession>
<dbReference type="Proteomes" id="UP000428260">
    <property type="component" value="Chromosome"/>
</dbReference>